<dbReference type="OrthoDB" id="2295000at2"/>
<gene>
    <name evidence="2" type="ORF">ABM34_10850</name>
</gene>
<dbReference type="EMBL" id="CP012034">
    <property type="protein sequence ID" value="AKP67981.1"/>
    <property type="molecule type" value="Genomic_DNA"/>
</dbReference>
<protein>
    <submittedName>
        <fullName evidence="2">Uncharacterized protein</fullName>
    </submittedName>
</protein>
<name>A0A0H4QLL5_9LACO</name>
<dbReference type="STRING" id="1007676.ABM34_10850"/>
<feature type="chain" id="PRO_5005209152" evidence="1">
    <location>
        <begin position="29"/>
        <end position="258"/>
    </location>
</feature>
<dbReference type="RefSeq" id="WP_048705688.1">
    <property type="nucleotide sequence ID" value="NZ_CP012034.1"/>
</dbReference>
<evidence type="ECO:0000256" key="1">
    <source>
        <dbReference type="SAM" id="SignalP"/>
    </source>
</evidence>
<reference evidence="3" key="1">
    <citation type="submission" date="2015-07" db="EMBL/GenBank/DDBJ databases">
        <title>Lactobacillus ginsenosidimutans/EMML 3141/ whole genome sequencing.</title>
        <authorList>
            <person name="Kim M.K."/>
            <person name="Im W.-T."/>
            <person name="Srinivasan S."/>
            <person name="Lee J.-J."/>
        </authorList>
    </citation>
    <scope>NUCLEOTIDE SEQUENCE [LARGE SCALE GENOMIC DNA]</scope>
    <source>
        <strain evidence="3">EMML 3041</strain>
    </source>
</reference>
<evidence type="ECO:0000313" key="2">
    <source>
        <dbReference type="EMBL" id="AKP67981.1"/>
    </source>
</evidence>
<proteinExistence type="predicted"/>
<accession>A0A0H4QLL5</accession>
<dbReference type="Proteomes" id="UP000036106">
    <property type="component" value="Chromosome"/>
</dbReference>
<feature type="signal peptide" evidence="1">
    <location>
        <begin position="1"/>
        <end position="28"/>
    </location>
</feature>
<dbReference type="KEGG" id="lgn:ABM34_10850"/>
<keyword evidence="1" id="KW-0732">Signal</keyword>
<sequence length="258" mass="28455">MEKIVVSLFAGLLLLGTASTLDVSTASADSSATATEQSPSENYVVFMITGNASVYGPNGMDLKMPAPISNKSYQVSTKDIVTLKDGTVLYPINNDNQYVKSTEVEVAQNNEEPADNYIAFMITGNAPVYSPTGMDLKMLAPISNKNYEVSTKDIIKLDDGTYLYPINDFNQYVKSTDVEQALNSETPIQWKTTPLDTIVHTKDLIGIPLYDQDGNIIEYQALGADSYWYTDKKIENPKTGEVFYRVSTNEYVSSVDII</sequence>
<dbReference type="PATRIC" id="fig|1007676.4.peg.2198"/>
<organism evidence="2 3">
    <name type="scientific">Companilactobacillus ginsenosidimutans</name>
    <dbReference type="NCBI Taxonomy" id="1007676"/>
    <lineage>
        <taxon>Bacteria</taxon>
        <taxon>Bacillati</taxon>
        <taxon>Bacillota</taxon>
        <taxon>Bacilli</taxon>
        <taxon>Lactobacillales</taxon>
        <taxon>Lactobacillaceae</taxon>
        <taxon>Companilactobacillus</taxon>
    </lineage>
</organism>
<dbReference type="AlphaFoldDB" id="A0A0H4QLL5"/>
<evidence type="ECO:0000313" key="3">
    <source>
        <dbReference type="Proteomes" id="UP000036106"/>
    </source>
</evidence>
<keyword evidence="3" id="KW-1185">Reference proteome</keyword>